<dbReference type="InterPro" id="IPR022712">
    <property type="entry name" value="Beta_Casp"/>
</dbReference>
<evidence type="ECO:0000256" key="10">
    <source>
        <dbReference type="ARBA" id="ARBA00023242"/>
    </source>
</evidence>
<dbReference type="GO" id="GO:0005634">
    <property type="term" value="C:nucleus"/>
    <property type="evidence" value="ECO:0007669"/>
    <property type="project" value="UniProtKB-SubCell"/>
</dbReference>
<comment type="subcellular location">
    <subcellularLocation>
        <location evidence="3">Cytoplasm</location>
    </subcellularLocation>
    <subcellularLocation>
        <location evidence="2">Nucleus</location>
    </subcellularLocation>
</comment>
<dbReference type="FunCoup" id="A0A674C8Q8">
    <property type="interactions" value="1722"/>
</dbReference>
<dbReference type="GO" id="GO:0005737">
    <property type="term" value="C:cytoplasm"/>
    <property type="evidence" value="ECO:0007669"/>
    <property type="project" value="UniProtKB-SubCell"/>
</dbReference>
<reference evidence="14" key="1">
    <citation type="submission" date="2025-08" db="UniProtKB">
        <authorList>
            <consortium name="Ensembl"/>
        </authorList>
    </citation>
    <scope>IDENTIFICATION</scope>
</reference>
<dbReference type="FunFam" id="3.60.15.10:FF:000028">
    <property type="entry name" value="Integrator complex subunit 11 isoform X3"/>
    <property type="match status" value="1"/>
</dbReference>
<dbReference type="PANTHER" id="PTHR11203:SF37">
    <property type="entry name" value="INTEGRATOR COMPLEX SUBUNIT 11"/>
    <property type="match status" value="1"/>
</dbReference>
<evidence type="ECO:0000256" key="5">
    <source>
        <dbReference type="ARBA" id="ARBA00016810"/>
    </source>
</evidence>
<dbReference type="FunFam" id="3.40.50.10890:FF:000002">
    <property type="entry name" value="Integrator complex subunit 11"/>
    <property type="match status" value="1"/>
</dbReference>
<sequence>MAREVRCKTLEQSLVALAKTHAAIPSFKNKTASGSHLSNVHLCISSSCFLSGAGQDVGRSCILVSIGGKNIMLDCGMHMGFNDDRRFPDFSYITQQGRLTEFLDCVIISHFHLDHCGALPYMSEMVGYDGPIYMTHPTKAICPILLEDFRKITVDKKGETNFFTSQMIKDCMKKVVPLNLHQTVQVDDELEIKAYYAGHVLGAAMVQIKVGSESVVYTVSISLINRTGAAWIDKCRPDILISESTYATTIRDSKRCRERDFLKKVHETVERGGKVLIPVFALGRAQELCILLETFWERMNMKAPIYFSTGLTEKANHYYKLFITWTNQKIRKTFVQRNMFEFKHIKAFDRSYADNPGPMVVFATPGMLHAGQSLQIFKKWAGNEKNMIIMPGYCVQGTIGHKILNGQKKLEMENRQTVMQDMILRDVSRPVVCLLTLDLCPLQLEVKLQVEYMSFSAHADAKGIMQLIRMAEPRNMLLVHGEAKKMEFLKDKIEQEFTINCFMPANGETTTVITNPSVPVDISLNLLKREMALGGPLPDPKKPRTMHGTLIMKDNSLRLVSPEQALKELGLNEHQLRFTCRVQLQDPHSDPDTLSRIYTHLKSVLKGYTIQHLPDGTVMVESIVIKVSSSAEEPNTKVLLLSWSYQDEDLGSFLSTLLKKGLPSGLSSM</sequence>
<reference evidence="14" key="2">
    <citation type="submission" date="2025-09" db="UniProtKB">
        <authorList>
            <consortium name="Ensembl"/>
        </authorList>
    </citation>
    <scope>IDENTIFICATION</scope>
</reference>
<dbReference type="InParanoid" id="A0A674C8Q8"/>
<feature type="domain" description="Beta-Casp" evidence="13">
    <location>
        <begin position="285"/>
        <end position="403"/>
    </location>
</feature>
<evidence type="ECO:0000256" key="8">
    <source>
        <dbReference type="ARBA" id="ARBA00022801"/>
    </source>
</evidence>
<keyword evidence="15" id="KW-1185">Reference proteome</keyword>
<proteinExistence type="inferred from homology"/>
<dbReference type="OMA" id="YLDGMIW"/>
<dbReference type="Pfam" id="PF16661">
    <property type="entry name" value="Lactamase_B_6"/>
    <property type="match status" value="1"/>
</dbReference>
<evidence type="ECO:0000256" key="1">
    <source>
        <dbReference type="ARBA" id="ARBA00001947"/>
    </source>
</evidence>
<evidence type="ECO:0000256" key="2">
    <source>
        <dbReference type="ARBA" id="ARBA00004123"/>
    </source>
</evidence>
<dbReference type="SMART" id="SM00849">
    <property type="entry name" value="Lactamase_B"/>
    <property type="match status" value="1"/>
</dbReference>
<dbReference type="GO" id="GO:0016180">
    <property type="term" value="P:snRNA processing"/>
    <property type="evidence" value="ECO:0007669"/>
    <property type="project" value="TreeGrafter"/>
</dbReference>
<dbReference type="AlphaFoldDB" id="A0A674C8Q8"/>
<dbReference type="Pfam" id="PF07521">
    <property type="entry name" value="RMMBL"/>
    <property type="match status" value="1"/>
</dbReference>
<evidence type="ECO:0000256" key="9">
    <source>
        <dbReference type="ARBA" id="ARBA00022833"/>
    </source>
</evidence>
<dbReference type="CDD" id="cd16291">
    <property type="entry name" value="INTS11-like_MBL-fold"/>
    <property type="match status" value="1"/>
</dbReference>
<accession>A0A674C8Q8</accession>
<dbReference type="GO" id="GO:0004521">
    <property type="term" value="F:RNA endonuclease activity"/>
    <property type="evidence" value="ECO:0007669"/>
    <property type="project" value="TreeGrafter"/>
</dbReference>
<dbReference type="InterPro" id="IPR048662">
    <property type="entry name" value="IntS11_C"/>
</dbReference>
<dbReference type="InterPro" id="IPR011108">
    <property type="entry name" value="RMMBL"/>
</dbReference>
<keyword evidence="8" id="KW-0378">Hydrolase</keyword>
<feature type="domain" description="Metallo-beta-lactamase" evidence="12">
    <location>
        <begin position="58"/>
        <end position="273"/>
    </location>
</feature>
<dbReference type="GO" id="GO:0046872">
    <property type="term" value="F:metal ion binding"/>
    <property type="evidence" value="ECO:0007669"/>
    <property type="project" value="UniProtKB-KW"/>
</dbReference>
<dbReference type="InterPro" id="IPR041897">
    <property type="entry name" value="INTS11-like_MBL-fold"/>
</dbReference>
<dbReference type="PANTHER" id="PTHR11203">
    <property type="entry name" value="CLEAVAGE AND POLYADENYLATION SPECIFICITY FACTOR FAMILY MEMBER"/>
    <property type="match status" value="1"/>
</dbReference>
<organism evidence="14 15">
    <name type="scientific">Salmo trutta</name>
    <name type="common">Brown trout</name>
    <dbReference type="NCBI Taxonomy" id="8032"/>
    <lineage>
        <taxon>Eukaryota</taxon>
        <taxon>Metazoa</taxon>
        <taxon>Chordata</taxon>
        <taxon>Craniata</taxon>
        <taxon>Vertebrata</taxon>
        <taxon>Euteleostomi</taxon>
        <taxon>Actinopterygii</taxon>
        <taxon>Neopterygii</taxon>
        <taxon>Teleostei</taxon>
        <taxon>Protacanthopterygii</taxon>
        <taxon>Salmoniformes</taxon>
        <taxon>Salmonidae</taxon>
        <taxon>Salmoninae</taxon>
        <taxon>Salmo</taxon>
    </lineage>
</organism>
<dbReference type="InterPro" id="IPR001279">
    <property type="entry name" value="Metallo-B-lactamas"/>
</dbReference>
<name>A0A674C8Q8_SALTR</name>
<gene>
    <name evidence="14" type="primary">INTS11</name>
    <name evidence="14" type="synonym">ints11</name>
</gene>
<dbReference type="Gene3D" id="3.60.15.10">
    <property type="entry name" value="Ribonuclease Z/Hydroxyacylglutathione hydrolase-like"/>
    <property type="match status" value="2"/>
</dbReference>
<dbReference type="Gene3D" id="3.40.50.10890">
    <property type="match status" value="1"/>
</dbReference>
<dbReference type="Pfam" id="PF10996">
    <property type="entry name" value="Beta-Casp"/>
    <property type="match status" value="1"/>
</dbReference>
<dbReference type="InterPro" id="IPR050698">
    <property type="entry name" value="MBL"/>
</dbReference>
<dbReference type="GO" id="GO:0016787">
    <property type="term" value="F:hydrolase activity"/>
    <property type="evidence" value="ECO:0007669"/>
    <property type="project" value="UniProtKB-KW"/>
</dbReference>
<evidence type="ECO:0000259" key="12">
    <source>
        <dbReference type="SMART" id="SM00849"/>
    </source>
</evidence>
<dbReference type="Pfam" id="PF21386">
    <property type="entry name" value="IntS11_C"/>
    <property type="match status" value="1"/>
</dbReference>
<dbReference type="SUPFAM" id="SSF56281">
    <property type="entry name" value="Metallo-hydrolase/oxidoreductase"/>
    <property type="match status" value="1"/>
</dbReference>
<keyword evidence="6" id="KW-0963">Cytoplasm</keyword>
<comment type="similarity">
    <text evidence="4">Belongs to the metallo-beta-lactamase superfamily. RNA-metabolizing metallo-beta-lactamase-like family. INTS11 subfamily.</text>
</comment>
<protein>
    <recommendedName>
        <fullName evidence="5">Integrator complex subunit 11</fullName>
    </recommendedName>
    <alternativeName>
        <fullName evidence="11">Cleavage and polyadenylation-specific factor 3-like protein</fullName>
    </alternativeName>
</protein>
<evidence type="ECO:0000256" key="11">
    <source>
        <dbReference type="ARBA" id="ARBA00029625"/>
    </source>
</evidence>
<dbReference type="InterPro" id="IPR036866">
    <property type="entry name" value="RibonucZ/Hydroxyglut_hydro"/>
</dbReference>
<evidence type="ECO:0000313" key="14">
    <source>
        <dbReference type="Ensembl" id="ENSSTUP00000079758.1"/>
    </source>
</evidence>
<keyword evidence="7" id="KW-0479">Metal-binding</keyword>
<evidence type="ECO:0000259" key="13">
    <source>
        <dbReference type="SMART" id="SM01027"/>
    </source>
</evidence>
<keyword evidence="9" id="KW-0862">Zinc</keyword>
<comment type="cofactor">
    <cofactor evidence="1">
        <name>Zn(2+)</name>
        <dbReference type="ChEBI" id="CHEBI:29105"/>
    </cofactor>
</comment>
<dbReference type="Ensembl" id="ENSSTUT00000084902.1">
    <property type="protein sequence ID" value="ENSSTUP00000079758.1"/>
    <property type="gene ID" value="ENSSTUG00000034737.1"/>
</dbReference>
<evidence type="ECO:0000256" key="3">
    <source>
        <dbReference type="ARBA" id="ARBA00004496"/>
    </source>
</evidence>
<evidence type="ECO:0000256" key="6">
    <source>
        <dbReference type="ARBA" id="ARBA00022490"/>
    </source>
</evidence>
<evidence type="ECO:0000256" key="4">
    <source>
        <dbReference type="ARBA" id="ARBA00007093"/>
    </source>
</evidence>
<evidence type="ECO:0000256" key="7">
    <source>
        <dbReference type="ARBA" id="ARBA00022723"/>
    </source>
</evidence>
<evidence type="ECO:0000313" key="15">
    <source>
        <dbReference type="Proteomes" id="UP000472277"/>
    </source>
</evidence>
<keyword evidence="10" id="KW-0539">Nucleus</keyword>
<dbReference type="Proteomes" id="UP000472277">
    <property type="component" value="Chromosome 28"/>
</dbReference>
<dbReference type="GeneTree" id="ENSGT00940000157644"/>
<dbReference type="SMART" id="SM01027">
    <property type="entry name" value="Beta-Casp"/>
    <property type="match status" value="1"/>
</dbReference>